<dbReference type="InterPro" id="IPR013971">
    <property type="entry name" value="HalX_domain"/>
</dbReference>
<dbReference type="Proteomes" id="UP001597139">
    <property type="component" value="Unassembled WGS sequence"/>
</dbReference>
<evidence type="ECO:0000313" key="4">
    <source>
        <dbReference type="EMBL" id="MFD1567421.1"/>
    </source>
</evidence>
<proteinExistence type="predicted"/>
<dbReference type="Pfam" id="PF08663">
    <property type="entry name" value="HalX"/>
    <property type="match status" value="1"/>
</dbReference>
<dbReference type="PANTHER" id="PTHR44591">
    <property type="entry name" value="STRESS RESPONSE REGULATOR PROTEIN 1"/>
    <property type="match status" value="1"/>
</dbReference>
<dbReference type="SUPFAM" id="SSF52172">
    <property type="entry name" value="CheY-like"/>
    <property type="match status" value="1"/>
</dbReference>
<keyword evidence="1 2" id="KW-0597">Phosphoprotein</keyword>
<dbReference type="InterPro" id="IPR050595">
    <property type="entry name" value="Bact_response_regulator"/>
</dbReference>
<dbReference type="Pfam" id="PF00072">
    <property type="entry name" value="Response_reg"/>
    <property type="match status" value="1"/>
</dbReference>
<evidence type="ECO:0000259" key="3">
    <source>
        <dbReference type="PROSITE" id="PS50110"/>
    </source>
</evidence>
<keyword evidence="5" id="KW-1185">Reference proteome</keyword>
<dbReference type="PROSITE" id="PS50110">
    <property type="entry name" value="RESPONSE_REGULATORY"/>
    <property type="match status" value="1"/>
</dbReference>
<feature type="domain" description="Response regulatory" evidence="3">
    <location>
        <begin position="11"/>
        <end position="120"/>
    </location>
</feature>
<protein>
    <submittedName>
        <fullName evidence="4">Response regulator</fullName>
    </submittedName>
</protein>
<name>A0ABD6BQZ4_9EURY</name>
<sequence>MTESDAGGRPTVLVVDDEEAFAESAALWLDADYDVRVATDGNEAVERYDHEVDAVLLDRRMPGMAGDEALTRIDAAPGDAGIAMMSAVEPDYDVIDMPFDDYLRKPVAKADILGTTEKLARRSNYPDELRELFALVSTIEALGERYPRHELETDERHTELVDELASKAAAVTADVTELHAEDAERFRDGFDTALRHR</sequence>
<evidence type="ECO:0000313" key="5">
    <source>
        <dbReference type="Proteomes" id="UP001597139"/>
    </source>
</evidence>
<feature type="modified residue" description="4-aspartylphosphate" evidence="2">
    <location>
        <position position="58"/>
    </location>
</feature>
<reference evidence="4 5" key="1">
    <citation type="journal article" date="2019" name="Int. J. Syst. Evol. Microbiol.">
        <title>The Global Catalogue of Microorganisms (GCM) 10K type strain sequencing project: providing services to taxonomists for standard genome sequencing and annotation.</title>
        <authorList>
            <consortium name="The Broad Institute Genomics Platform"/>
            <consortium name="The Broad Institute Genome Sequencing Center for Infectious Disease"/>
            <person name="Wu L."/>
            <person name="Ma J."/>
        </authorList>
    </citation>
    <scope>NUCLEOTIDE SEQUENCE [LARGE SCALE GENOMIC DNA]</scope>
    <source>
        <strain evidence="4 5">CGMCC 1.12859</strain>
    </source>
</reference>
<comment type="caution">
    <text evidence="4">The sequence shown here is derived from an EMBL/GenBank/DDBJ whole genome shotgun (WGS) entry which is preliminary data.</text>
</comment>
<dbReference type="SMART" id="SM00448">
    <property type="entry name" value="REC"/>
    <property type="match status" value="1"/>
</dbReference>
<dbReference type="InterPro" id="IPR011006">
    <property type="entry name" value="CheY-like_superfamily"/>
</dbReference>
<dbReference type="AlphaFoldDB" id="A0ABD6BQZ4"/>
<gene>
    <name evidence="4" type="ORF">ACFSAU_07940</name>
</gene>
<dbReference type="PANTHER" id="PTHR44591:SF3">
    <property type="entry name" value="RESPONSE REGULATORY DOMAIN-CONTAINING PROTEIN"/>
    <property type="match status" value="1"/>
</dbReference>
<dbReference type="RefSeq" id="WP_267646390.1">
    <property type="nucleotide sequence ID" value="NZ_JANHGR010000001.1"/>
</dbReference>
<dbReference type="Gene3D" id="3.40.50.2300">
    <property type="match status" value="1"/>
</dbReference>
<organism evidence="4 5">
    <name type="scientific">Halolamina litorea</name>
    <dbReference type="NCBI Taxonomy" id="1515593"/>
    <lineage>
        <taxon>Archaea</taxon>
        <taxon>Methanobacteriati</taxon>
        <taxon>Methanobacteriota</taxon>
        <taxon>Stenosarchaea group</taxon>
        <taxon>Halobacteria</taxon>
        <taxon>Halobacteriales</taxon>
        <taxon>Haloferacaceae</taxon>
    </lineage>
</organism>
<evidence type="ECO:0000256" key="2">
    <source>
        <dbReference type="PROSITE-ProRule" id="PRU00169"/>
    </source>
</evidence>
<dbReference type="EMBL" id="JBHUCZ010000003">
    <property type="protein sequence ID" value="MFD1567421.1"/>
    <property type="molecule type" value="Genomic_DNA"/>
</dbReference>
<evidence type="ECO:0000256" key="1">
    <source>
        <dbReference type="ARBA" id="ARBA00022553"/>
    </source>
</evidence>
<accession>A0ABD6BQZ4</accession>
<dbReference type="InterPro" id="IPR001789">
    <property type="entry name" value="Sig_transdc_resp-reg_receiver"/>
</dbReference>